<dbReference type="PANTHER" id="PTHR43394">
    <property type="entry name" value="ATP-DEPENDENT PERMEASE MDL1, MITOCHONDRIAL"/>
    <property type="match status" value="1"/>
</dbReference>
<dbReference type="EMBL" id="UINC01053074">
    <property type="protein sequence ID" value="SVB69153.1"/>
    <property type="molecule type" value="Genomic_DNA"/>
</dbReference>
<dbReference type="GO" id="GO:0016020">
    <property type="term" value="C:membrane"/>
    <property type="evidence" value="ECO:0007669"/>
    <property type="project" value="UniProtKB-SubCell"/>
</dbReference>
<evidence type="ECO:0000259" key="6">
    <source>
        <dbReference type="PROSITE" id="PS50929"/>
    </source>
</evidence>
<feature type="domain" description="ABC transmembrane type-1" evidence="6">
    <location>
        <begin position="28"/>
        <end position="285"/>
    </location>
</feature>
<reference evidence="7" key="1">
    <citation type="submission" date="2018-05" db="EMBL/GenBank/DDBJ databases">
        <authorList>
            <person name="Lanie J.A."/>
            <person name="Ng W.-L."/>
            <person name="Kazmierczak K.M."/>
            <person name="Andrzejewski T.M."/>
            <person name="Davidsen T.M."/>
            <person name="Wayne K.J."/>
            <person name="Tettelin H."/>
            <person name="Glass J.I."/>
            <person name="Rusch D."/>
            <person name="Podicherti R."/>
            <person name="Tsui H.-C.T."/>
            <person name="Winkler M.E."/>
        </authorList>
    </citation>
    <scope>NUCLEOTIDE SEQUENCE</scope>
</reference>
<accession>A0A382G3L0</accession>
<evidence type="ECO:0000256" key="2">
    <source>
        <dbReference type="ARBA" id="ARBA00022692"/>
    </source>
</evidence>
<feature type="non-terminal residue" evidence="7">
    <location>
        <position position="285"/>
    </location>
</feature>
<dbReference type="SUPFAM" id="SSF90123">
    <property type="entry name" value="ABC transporter transmembrane region"/>
    <property type="match status" value="1"/>
</dbReference>
<comment type="subcellular location">
    <subcellularLocation>
        <location evidence="1">Membrane</location>
        <topology evidence="1">Multi-pass membrane protein</topology>
    </subcellularLocation>
</comment>
<dbReference type="InterPro" id="IPR039421">
    <property type="entry name" value="Type_1_exporter"/>
</dbReference>
<keyword evidence="3 5" id="KW-1133">Transmembrane helix</keyword>
<feature type="transmembrane region" description="Helical" evidence="5">
    <location>
        <begin position="164"/>
        <end position="182"/>
    </location>
</feature>
<organism evidence="7">
    <name type="scientific">marine metagenome</name>
    <dbReference type="NCBI Taxonomy" id="408172"/>
    <lineage>
        <taxon>unclassified sequences</taxon>
        <taxon>metagenomes</taxon>
        <taxon>ecological metagenomes</taxon>
    </lineage>
</organism>
<feature type="transmembrane region" description="Helical" evidence="5">
    <location>
        <begin position="254"/>
        <end position="275"/>
    </location>
</feature>
<evidence type="ECO:0000256" key="1">
    <source>
        <dbReference type="ARBA" id="ARBA00004141"/>
    </source>
</evidence>
<dbReference type="Pfam" id="PF00664">
    <property type="entry name" value="ABC_membrane"/>
    <property type="match status" value="1"/>
</dbReference>
<feature type="transmembrane region" description="Helical" evidence="5">
    <location>
        <begin position="133"/>
        <end position="158"/>
    </location>
</feature>
<dbReference type="GO" id="GO:0005524">
    <property type="term" value="F:ATP binding"/>
    <property type="evidence" value="ECO:0007669"/>
    <property type="project" value="InterPro"/>
</dbReference>
<feature type="transmembrane region" description="Helical" evidence="5">
    <location>
        <begin position="27"/>
        <end position="48"/>
    </location>
</feature>
<evidence type="ECO:0000256" key="5">
    <source>
        <dbReference type="SAM" id="Phobius"/>
    </source>
</evidence>
<dbReference type="PROSITE" id="PS50929">
    <property type="entry name" value="ABC_TM1F"/>
    <property type="match status" value="1"/>
</dbReference>
<dbReference type="PANTHER" id="PTHR43394:SF1">
    <property type="entry name" value="ATP-BINDING CASSETTE SUB-FAMILY B MEMBER 10, MITOCHONDRIAL"/>
    <property type="match status" value="1"/>
</dbReference>
<sequence length="285" mass="32426">MSEKSSLNKKIIQRLIWSYIFPHKFKILLALLMMIVSAAATGLHAWLVRPALDEVLINGNREMLLLIPIAIIIVTLCKGVATYLHSFQMSKIAHTIIAKLQSEMFEKLMYFNIKFFNDAKSGNLISRLINDTYFLRMAIVKTVTGVIKDVLVIVFLLGNMFYQSWELTIFAFFAFPLALWPIKQIGKSIRKVTTTIQSKIAVFSNMLVESVKGIRQVKAYNQEEHEKTKSFEAIDQIKNYFIRSAFISNRLSPLMEFIGSLAIAISIYAGGVFVLNESMTTGQFM</sequence>
<dbReference type="Gene3D" id="1.20.1560.10">
    <property type="entry name" value="ABC transporter type 1, transmembrane domain"/>
    <property type="match status" value="1"/>
</dbReference>
<feature type="non-terminal residue" evidence="7">
    <location>
        <position position="1"/>
    </location>
</feature>
<gene>
    <name evidence="7" type="ORF">METZ01_LOCUS222007</name>
</gene>
<feature type="transmembrane region" description="Helical" evidence="5">
    <location>
        <begin position="63"/>
        <end position="84"/>
    </location>
</feature>
<evidence type="ECO:0000256" key="4">
    <source>
        <dbReference type="ARBA" id="ARBA00023136"/>
    </source>
</evidence>
<dbReference type="InterPro" id="IPR011527">
    <property type="entry name" value="ABC1_TM_dom"/>
</dbReference>
<protein>
    <recommendedName>
        <fullName evidence="6">ABC transmembrane type-1 domain-containing protein</fullName>
    </recommendedName>
</protein>
<evidence type="ECO:0000256" key="3">
    <source>
        <dbReference type="ARBA" id="ARBA00022989"/>
    </source>
</evidence>
<dbReference type="GO" id="GO:0015421">
    <property type="term" value="F:ABC-type oligopeptide transporter activity"/>
    <property type="evidence" value="ECO:0007669"/>
    <property type="project" value="TreeGrafter"/>
</dbReference>
<proteinExistence type="predicted"/>
<keyword evidence="4 5" id="KW-0472">Membrane</keyword>
<evidence type="ECO:0000313" key="7">
    <source>
        <dbReference type="EMBL" id="SVB69153.1"/>
    </source>
</evidence>
<keyword evidence="2 5" id="KW-0812">Transmembrane</keyword>
<dbReference type="AlphaFoldDB" id="A0A382G3L0"/>
<dbReference type="InterPro" id="IPR036640">
    <property type="entry name" value="ABC1_TM_sf"/>
</dbReference>
<dbReference type="CDD" id="cd18552">
    <property type="entry name" value="ABC_6TM_MsbA_like"/>
    <property type="match status" value="1"/>
</dbReference>
<name>A0A382G3L0_9ZZZZ</name>